<keyword evidence="2" id="KW-0808">Transferase</keyword>
<dbReference type="InterPro" id="IPR043128">
    <property type="entry name" value="Rev_trsase/Diguanyl_cyclase"/>
</dbReference>
<proteinExistence type="predicted"/>
<evidence type="ECO:0000256" key="3">
    <source>
        <dbReference type="ARBA" id="ARBA00022695"/>
    </source>
</evidence>
<reference evidence="9 10" key="1">
    <citation type="journal article" date="2018" name="Gigascience">
        <title>Genomes of trombidid mites reveal novel predicted allergens and laterally-transferred genes associated with secondary metabolism.</title>
        <authorList>
            <person name="Dong X."/>
            <person name="Chaisiri K."/>
            <person name="Xia D."/>
            <person name="Armstrong S.D."/>
            <person name="Fang Y."/>
            <person name="Donnelly M.J."/>
            <person name="Kadowaki T."/>
            <person name="McGarry J.W."/>
            <person name="Darby A.C."/>
            <person name="Makepeace B.L."/>
        </authorList>
    </citation>
    <scope>NUCLEOTIDE SEQUENCE [LARGE SCALE GENOMIC DNA]</scope>
    <source>
        <strain evidence="9">UoL-UT</strain>
    </source>
</reference>
<dbReference type="OrthoDB" id="6508513at2759"/>
<dbReference type="InterPro" id="IPR041373">
    <property type="entry name" value="RT_RNaseH"/>
</dbReference>
<evidence type="ECO:0000256" key="7">
    <source>
        <dbReference type="ARBA" id="ARBA00022918"/>
    </source>
</evidence>
<dbReference type="AlphaFoldDB" id="A0A443SHA5"/>
<dbReference type="Gene3D" id="3.10.10.10">
    <property type="entry name" value="HIV Type 1 Reverse Transcriptase, subunit A, domain 1"/>
    <property type="match status" value="1"/>
</dbReference>
<feature type="domain" description="Reverse transcriptase" evidence="8">
    <location>
        <begin position="357"/>
        <end position="541"/>
    </location>
</feature>
<dbReference type="SUPFAM" id="SSF56672">
    <property type="entry name" value="DNA/RNA polymerases"/>
    <property type="match status" value="1"/>
</dbReference>
<dbReference type="STRING" id="299467.A0A443SHA5"/>
<evidence type="ECO:0000313" key="9">
    <source>
        <dbReference type="EMBL" id="RWS26908.1"/>
    </source>
</evidence>
<dbReference type="EMBL" id="NCKV01002391">
    <property type="protein sequence ID" value="RWS26908.1"/>
    <property type="molecule type" value="Genomic_DNA"/>
</dbReference>
<sequence length="818" mass="92837">MFPQYFMLPAPQASQLSLPSSTQSSSQAGQSHVSVSEASQQQFPGYFCNSVLVNLLGDETPMTKPVFVNGTIIDCIIDTGSGINIINYTFAEKLKLEIRNYTGPQLFAANNTKIVPFGETSVTVTLFPSGIKREIVIDAMVTRNIPYSFLLGRDGLIKANILIDVTENELIAKEFQFEDNYFDDYDFPKSKDVKCTISTCLKPLETKIIPATCEDEISFTSLISSASTFLDVEQIESVNSDLNFRVTNVTDECVYLSPGTTFALTIDLDCDNQEFNEEVRKVNIGANRSDEEREKIMNVIREKRKAFAFKPDEIGRTHIMEHQINLIPNVLPIKSAPYRCSPKEKESLNADIEKMIKMGICEVSESDWASPIVIILKEDDSSPGNVKRRFTTDFRKLNNVTIKDPYPMPLASDIFPCFAGAKVFTRLDLNNGFWQIPLRETDTDYTSFITPDGLFKYKMMAMGLCNAPASFCRTMDKLLGKHKWHGVVVYVDDLLIYSPDMISHLFLFIDILDLFIDANLTLRPSKCTFATDSIIMLGFVIDTNGIKPNPKAVEKILKVPFPETLKDLRSFCGLVTFFNKLYPNFAKDMCPLYAMQKKGNFVKTEKAVIAFEKVKQTMASEPFVAHFTPEQATRIEIHCDASGYAMGSVLLMEKDSQLHPCEYFSRLFRGAEIYYCVWEKEACAAVCSCVRFRPRILGYHFYLRTDHMSLIYLLKMNNPPPRCARWLMILSEFDFEVIYVSGKVNNDADFFSRFPVDDDGLTVQQFVDIDRLFAFAIVTESDPKLDFAKEQRRDALLNSIIEQLEDDCEIPNNRDVES</sequence>
<dbReference type="CDD" id="cd00303">
    <property type="entry name" value="retropepsin_like"/>
    <property type="match status" value="1"/>
</dbReference>
<dbReference type="Gene3D" id="2.40.70.10">
    <property type="entry name" value="Acid Proteases"/>
    <property type="match status" value="1"/>
</dbReference>
<dbReference type="InterPro" id="IPR000477">
    <property type="entry name" value="RT_dom"/>
</dbReference>
<evidence type="ECO:0000256" key="6">
    <source>
        <dbReference type="ARBA" id="ARBA00022801"/>
    </source>
</evidence>
<dbReference type="Pfam" id="PF00078">
    <property type="entry name" value="RVT_1"/>
    <property type="match status" value="1"/>
</dbReference>
<dbReference type="CDD" id="cd01647">
    <property type="entry name" value="RT_LTR"/>
    <property type="match status" value="1"/>
</dbReference>
<dbReference type="SUPFAM" id="SSF50630">
    <property type="entry name" value="Acid proteases"/>
    <property type="match status" value="1"/>
</dbReference>
<dbReference type="PROSITE" id="PS50878">
    <property type="entry name" value="RT_POL"/>
    <property type="match status" value="1"/>
</dbReference>
<protein>
    <recommendedName>
        <fullName evidence="1">RNA-directed DNA polymerase</fullName>
        <ecNumber evidence="1">2.7.7.49</ecNumber>
    </recommendedName>
</protein>
<keyword evidence="3" id="KW-0548">Nucleotidyltransferase</keyword>
<organism evidence="9 10">
    <name type="scientific">Leptotrombidium deliense</name>
    <dbReference type="NCBI Taxonomy" id="299467"/>
    <lineage>
        <taxon>Eukaryota</taxon>
        <taxon>Metazoa</taxon>
        <taxon>Ecdysozoa</taxon>
        <taxon>Arthropoda</taxon>
        <taxon>Chelicerata</taxon>
        <taxon>Arachnida</taxon>
        <taxon>Acari</taxon>
        <taxon>Acariformes</taxon>
        <taxon>Trombidiformes</taxon>
        <taxon>Prostigmata</taxon>
        <taxon>Anystina</taxon>
        <taxon>Parasitengona</taxon>
        <taxon>Trombiculoidea</taxon>
        <taxon>Trombiculidae</taxon>
        <taxon>Leptotrombidium</taxon>
    </lineage>
</organism>
<evidence type="ECO:0000259" key="8">
    <source>
        <dbReference type="PROSITE" id="PS50878"/>
    </source>
</evidence>
<dbReference type="InterPro" id="IPR043502">
    <property type="entry name" value="DNA/RNA_pol_sf"/>
</dbReference>
<dbReference type="Pfam" id="PF17917">
    <property type="entry name" value="RT_RNaseH"/>
    <property type="match status" value="1"/>
</dbReference>
<keyword evidence="7" id="KW-0695">RNA-directed DNA polymerase</keyword>
<dbReference type="CDD" id="cd09274">
    <property type="entry name" value="RNase_HI_RT_Ty3"/>
    <property type="match status" value="1"/>
</dbReference>
<keyword evidence="5" id="KW-0255">Endonuclease</keyword>
<dbReference type="GO" id="GO:0003964">
    <property type="term" value="F:RNA-directed DNA polymerase activity"/>
    <property type="evidence" value="ECO:0007669"/>
    <property type="project" value="UniProtKB-KW"/>
</dbReference>
<dbReference type="Proteomes" id="UP000288716">
    <property type="component" value="Unassembled WGS sequence"/>
</dbReference>
<dbReference type="InterPro" id="IPR021109">
    <property type="entry name" value="Peptidase_aspartic_dom_sf"/>
</dbReference>
<evidence type="ECO:0000256" key="5">
    <source>
        <dbReference type="ARBA" id="ARBA00022759"/>
    </source>
</evidence>
<dbReference type="PANTHER" id="PTHR37984:SF5">
    <property type="entry name" value="PROTEIN NYNRIN-LIKE"/>
    <property type="match status" value="1"/>
</dbReference>
<dbReference type="GO" id="GO:0004519">
    <property type="term" value="F:endonuclease activity"/>
    <property type="evidence" value="ECO:0007669"/>
    <property type="project" value="UniProtKB-KW"/>
</dbReference>
<dbReference type="GO" id="GO:0016787">
    <property type="term" value="F:hydrolase activity"/>
    <property type="evidence" value="ECO:0007669"/>
    <property type="project" value="UniProtKB-KW"/>
</dbReference>
<name>A0A443SHA5_9ACAR</name>
<keyword evidence="10" id="KW-1185">Reference proteome</keyword>
<evidence type="ECO:0000313" key="10">
    <source>
        <dbReference type="Proteomes" id="UP000288716"/>
    </source>
</evidence>
<keyword evidence="6" id="KW-0378">Hydrolase</keyword>
<evidence type="ECO:0000256" key="1">
    <source>
        <dbReference type="ARBA" id="ARBA00012493"/>
    </source>
</evidence>
<accession>A0A443SHA5</accession>
<gene>
    <name evidence="9" type="ORF">B4U80_00221</name>
</gene>
<evidence type="ECO:0000256" key="2">
    <source>
        <dbReference type="ARBA" id="ARBA00022679"/>
    </source>
</evidence>
<dbReference type="VEuPathDB" id="VectorBase:LDEU005133"/>
<dbReference type="InterPro" id="IPR050951">
    <property type="entry name" value="Retrovirus_Pol_polyprotein"/>
</dbReference>
<dbReference type="Gene3D" id="3.30.70.270">
    <property type="match status" value="2"/>
</dbReference>
<comment type="caution">
    <text evidence="9">The sequence shown here is derived from an EMBL/GenBank/DDBJ whole genome shotgun (WGS) entry which is preliminary data.</text>
</comment>
<dbReference type="EC" id="2.7.7.49" evidence="1"/>
<evidence type="ECO:0000256" key="4">
    <source>
        <dbReference type="ARBA" id="ARBA00022722"/>
    </source>
</evidence>
<dbReference type="PANTHER" id="PTHR37984">
    <property type="entry name" value="PROTEIN CBG26694"/>
    <property type="match status" value="1"/>
</dbReference>
<keyword evidence="4" id="KW-0540">Nuclease</keyword>